<dbReference type="PANTHER" id="PTHR32133:SF380">
    <property type="entry name" value="OS10G0137700 PROTEIN"/>
    <property type="match status" value="1"/>
</dbReference>
<sequence length="394" mass="43201">MGGDEGLPAGGRRRRRSPAAAPPLDNDDLLSDILLRLPPTPSYLPRVSLVCKRWRRLVSAPAFARSFRARHRRNAPLLGFFTQRERTISFTSTLDPPDRLPSEHFSLDLEEDRCRILSCRHGLVLIHNPMDRQLLVWEPVTGDLSSVALPPEFGGGGSRSLVFQHAAVLRAPSDAGEGHSAPFLVAWVGSDLASTRAFACVYSSQAGAWGNLISTACPYKVPKFPPSTLIGSSLYWLIGPMMAILEFDLDRCFLAVIDAPLNNCDYDVFRHRVMPAEGGGLGFLCLSGCNAQLWMRKLSSDGIAGWVLRRTIELDKLLSLNSEGALLILGLAEEDNMSFLLNGIDVTMVQLGSSQFKKLFRIKNICIYHPFASVYTPGMGICGGHDGAEPLHDT</sequence>
<feature type="region of interest" description="Disordered" evidence="1">
    <location>
        <begin position="1"/>
        <end position="24"/>
    </location>
</feature>
<dbReference type="Proteomes" id="UP001497457">
    <property type="component" value="Chromosome 2b"/>
</dbReference>
<dbReference type="Pfam" id="PF23635">
    <property type="entry name" value="Beta-prop_AT5G49610-like"/>
    <property type="match status" value="1"/>
</dbReference>
<dbReference type="Pfam" id="PF00646">
    <property type="entry name" value="F-box"/>
    <property type="match status" value="1"/>
</dbReference>
<dbReference type="InterPro" id="IPR036047">
    <property type="entry name" value="F-box-like_dom_sf"/>
</dbReference>
<organism evidence="4 5">
    <name type="scientific">Urochloa decumbens</name>
    <dbReference type="NCBI Taxonomy" id="240449"/>
    <lineage>
        <taxon>Eukaryota</taxon>
        <taxon>Viridiplantae</taxon>
        <taxon>Streptophyta</taxon>
        <taxon>Embryophyta</taxon>
        <taxon>Tracheophyta</taxon>
        <taxon>Spermatophyta</taxon>
        <taxon>Magnoliopsida</taxon>
        <taxon>Liliopsida</taxon>
        <taxon>Poales</taxon>
        <taxon>Poaceae</taxon>
        <taxon>PACMAD clade</taxon>
        <taxon>Panicoideae</taxon>
        <taxon>Panicodae</taxon>
        <taxon>Paniceae</taxon>
        <taxon>Melinidinae</taxon>
        <taxon>Urochloa</taxon>
    </lineage>
</organism>
<dbReference type="Gene3D" id="1.20.1280.50">
    <property type="match status" value="1"/>
</dbReference>
<dbReference type="PANTHER" id="PTHR32133">
    <property type="entry name" value="OS07G0120400 PROTEIN"/>
    <property type="match status" value="1"/>
</dbReference>
<evidence type="ECO:0000313" key="4">
    <source>
        <dbReference type="EMBL" id="CAL4970271.1"/>
    </source>
</evidence>
<dbReference type="SUPFAM" id="SSF81383">
    <property type="entry name" value="F-box domain"/>
    <property type="match status" value="1"/>
</dbReference>
<dbReference type="AlphaFoldDB" id="A0ABC9A0I3"/>
<feature type="domain" description="F-box protein AT5G49610-like beta-propeller" evidence="3">
    <location>
        <begin position="115"/>
        <end position="377"/>
    </location>
</feature>
<proteinExistence type="predicted"/>
<gene>
    <name evidence="4" type="ORF">URODEC1_LOCUS50010</name>
</gene>
<accession>A0ABC9A0I3</accession>
<protein>
    <recommendedName>
        <fullName evidence="6">F-box domain-containing protein</fullName>
    </recommendedName>
</protein>
<reference evidence="4" key="1">
    <citation type="submission" date="2024-10" db="EMBL/GenBank/DDBJ databases">
        <authorList>
            <person name="Ryan C."/>
        </authorList>
    </citation>
    <scope>NUCLEOTIDE SEQUENCE [LARGE SCALE GENOMIC DNA]</scope>
</reference>
<evidence type="ECO:0000259" key="3">
    <source>
        <dbReference type="Pfam" id="PF23635"/>
    </source>
</evidence>
<dbReference type="InterPro" id="IPR001810">
    <property type="entry name" value="F-box_dom"/>
</dbReference>
<evidence type="ECO:0008006" key="6">
    <source>
        <dbReference type="Google" id="ProtNLM"/>
    </source>
</evidence>
<dbReference type="EMBL" id="OZ075112">
    <property type="protein sequence ID" value="CAL4970271.1"/>
    <property type="molecule type" value="Genomic_DNA"/>
</dbReference>
<feature type="domain" description="F-box" evidence="2">
    <location>
        <begin position="27"/>
        <end position="62"/>
    </location>
</feature>
<evidence type="ECO:0000313" key="5">
    <source>
        <dbReference type="Proteomes" id="UP001497457"/>
    </source>
</evidence>
<dbReference type="InterPro" id="IPR056594">
    <property type="entry name" value="AT5G49610-like_b-prop"/>
</dbReference>
<evidence type="ECO:0000259" key="2">
    <source>
        <dbReference type="Pfam" id="PF00646"/>
    </source>
</evidence>
<name>A0ABC9A0I3_9POAL</name>
<keyword evidence="5" id="KW-1185">Reference proteome</keyword>
<evidence type="ECO:0000256" key="1">
    <source>
        <dbReference type="SAM" id="MobiDB-lite"/>
    </source>
</evidence>